<accession>A0A177KX98</accession>
<evidence type="ECO:0000256" key="4">
    <source>
        <dbReference type="ARBA" id="ARBA00022840"/>
    </source>
</evidence>
<keyword evidence="1" id="KW-0547">Nucleotide-binding</keyword>
<evidence type="ECO:0000313" key="8">
    <source>
        <dbReference type="Proteomes" id="UP000077271"/>
    </source>
</evidence>
<feature type="domain" description="Helicase C-terminal" evidence="6">
    <location>
        <begin position="294"/>
        <end position="474"/>
    </location>
</feature>
<reference evidence="7 8" key="1">
    <citation type="submission" date="2016-01" db="EMBL/GenBank/DDBJ databases">
        <title>Investigation of taxonomic status of Bacillus aminovorans.</title>
        <authorList>
            <person name="Verma A."/>
            <person name="Pal Y."/>
            <person name="Krishnamurthi S."/>
        </authorList>
    </citation>
    <scope>NUCLEOTIDE SEQUENCE [LARGE SCALE GENOMIC DNA]</scope>
    <source>
        <strain evidence="7 8">DSM 4337</strain>
    </source>
</reference>
<dbReference type="OrthoDB" id="9807155at2"/>
<dbReference type="AlphaFoldDB" id="A0A177KX98"/>
<dbReference type="SMART" id="SM00490">
    <property type="entry name" value="HELICc"/>
    <property type="match status" value="1"/>
</dbReference>
<dbReference type="InterPro" id="IPR014001">
    <property type="entry name" value="Helicase_ATP-bd"/>
</dbReference>
<dbReference type="RefSeq" id="WP_018393121.1">
    <property type="nucleotide sequence ID" value="NZ_LQWZ01000012.1"/>
</dbReference>
<dbReference type="Pfam" id="PF00271">
    <property type="entry name" value="Helicase_C"/>
    <property type="match status" value="1"/>
</dbReference>
<dbReference type="PANTHER" id="PTHR12131:SF1">
    <property type="entry name" value="ATP-DEPENDENT RNA HELICASE SUPV3L1, MITOCHONDRIAL-RELATED"/>
    <property type="match status" value="1"/>
</dbReference>
<evidence type="ECO:0000256" key="3">
    <source>
        <dbReference type="ARBA" id="ARBA00022806"/>
    </source>
</evidence>
<dbReference type="InterPro" id="IPR027417">
    <property type="entry name" value="P-loop_NTPase"/>
</dbReference>
<evidence type="ECO:0000259" key="5">
    <source>
        <dbReference type="PROSITE" id="PS51192"/>
    </source>
</evidence>
<dbReference type="SMART" id="SM00487">
    <property type="entry name" value="DEXDc"/>
    <property type="match status" value="1"/>
</dbReference>
<sequence>MAITQQEIDARHEKAVMRTKQHIESNLKQYLETEENPRFQEYLSKQKTFLEGVWQKKWREMLVSSFSGDEKAAYLNETGRSPGQINRLFYRALEDFRPFNGYEWAKSEYKDKWSQLAKSTPYKEKESRKSKGKERERLVLSPRKTRAQAEQAERQKRLSYIFGEEYTPAPLPHVQYVVHVGDTNTGKTYTALEELKKRKSGLYLAPLRLLALEVYEKLNREGVLCDMKTGEEEKRTEGASHASCTVEMFEEKTPYDIIVIDEAQMIQDRERGFHWFRSITRARAKEVHIIGSPNMKNLVLGLLGEEANVEVRHYKRETPLIVRNKVFRLNRIQKGDALVAFSRKRVLQLAAKLEDDGHGVSVIYGNMPPESRQRQMEDFVSGKTQVVVATDAIGMGLNLPIRRIILMDSHKFDGVRRRILTTQEVKQIAGRAGRRGLYDQGEVIFMEDRKRMKQLLEGGDAPIQMFTIAPTRSVLKRFLRYYQDLDTFFSLWAEFTPPRGTQKASLAQEKLLYGLVKGTPIEDRLSMEELYSYLQMPFSAYEKMLSDQWKLALASLIGGTAMPEPAIQKGSLEKLELSYKAVELHLMFLYRQDQITEAYYWERVKKELADDIHQWLDQNMKTLNKACSRCGRQLDWDYPHGICQQCYGRMQENWYEM</sequence>
<dbReference type="PANTHER" id="PTHR12131">
    <property type="entry name" value="ATP-DEPENDENT RNA AND DNA HELICASE"/>
    <property type="match status" value="1"/>
</dbReference>
<proteinExistence type="predicted"/>
<dbReference type="PROSITE" id="PS51192">
    <property type="entry name" value="HELICASE_ATP_BIND_1"/>
    <property type="match status" value="1"/>
</dbReference>
<dbReference type="InterPro" id="IPR001650">
    <property type="entry name" value="Helicase_C-like"/>
</dbReference>
<keyword evidence="4" id="KW-0067">ATP-binding</keyword>
<organism evidence="7 8">
    <name type="scientific">Domibacillus aminovorans</name>
    <dbReference type="NCBI Taxonomy" id="29332"/>
    <lineage>
        <taxon>Bacteria</taxon>
        <taxon>Bacillati</taxon>
        <taxon>Bacillota</taxon>
        <taxon>Bacilli</taxon>
        <taxon>Bacillales</taxon>
        <taxon>Bacillaceae</taxon>
        <taxon>Domibacillus</taxon>
    </lineage>
</organism>
<dbReference type="Gene3D" id="1.20.272.40">
    <property type="match status" value="1"/>
</dbReference>
<dbReference type="GO" id="GO:0004386">
    <property type="term" value="F:helicase activity"/>
    <property type="evidence" value="ECO:0007669"/>
    <property type="project" value="UniProtKB-KW"/>
</dbReference>
<feature type="domain" description="Helicase ATP-binding" evidence="5">
    <location>
        <begin position="168"/>
        <end position="313"/>
    </location>
</feature>
<dbReference type="Pfam" id="PF22527">
    <property type="entry name" value="DEXQc_Suv3"/>
    <property type="match status" value="1"/>
</dbReference>
<dbReference type="SUPFAM" id="SSF52540">
    <property type="entry name" value="P-loop containing nucleoside triphosphate hydrolases"/>
    <property type="match status" value="1"/>
</dbReference>
<evidence type="ECO:0000259" key="6">
    <source>
        <dbReference type="PROSITE" id="PS51194"/>
    </source>
</evidence>
<protein>
    <recommendedName>
        <fullName evidence="9">RNA helicase</fullName>
    </recommendedName>
</protein>
<dbReference type="InterPro" id="IPR050699">
    <property type="entry name" value="RNA-DNA_Helicase"/>
</dbReference>
<comment type="caution">
    <text evidence="7">The sequence shown here is derived from an EMBL/GenBank/DDBJ whole genome shotgun (WGS) entry which is preliminary data.</text>
</comment>
<dbReference type="PROSITE" id="PS51194">
    <property type="entry name" value="HELICASE_CTER"/>
    <property type="match status" value="1"/>
</dbReference>
<dbReference type="GO" id="GO:0016787">
    <property type="term" value="F:hydrolase activity"/>
    <property type="evidence" value="ECO:0007669"/>
    <property type="project" value="UniProtKB-KW"/>
</dbReference>
<dbReference type="InterPro" id="IPR055206">
    <property type="entry name" value="DEXQc_SUV3"/>
</dbReference>
<keyword evidence="2" id="KW-0378">Hydrolase</keyword>
<dbReference type="Gene3D" id="3.40.50.300">
    <property type="entry name" value="P-loop containing nucleotide triphosphate hydrolases"/>
    <property type="match status" value="2"/>
</dbReference>
<dbReference type="EMBL" id="LQWZ01000012">
    <property type="protein sequence ID" value="OAH57625.1"/>
    <property type="molecule type" value="Genomic_DNA"/>
</dbReference>
<dbReference type="GO" id="GO:0005524">
    <property type="term" value="F:ATP binding"/>
    <property type="evidence" value="ECO:0007669"/>
    <property type="project" value="UniProtKB-KW"/>
</dbReference>
<evidence type="ECO:0000256" key="1">
    <source>
        <dbReference type="ARBA" id="ARBA00022741"/>
    </source>
</evidence>
<evidence type="ECO:0008006" key="9">
    <source>
        <dbReference type="Google" id="ProtNLM"/>
    </source>
</evidence>
<name>A0A177KX98_9BACI</name>
<evidence type="ECO:0000313" key="7">
    <source>
        <dbReference type="EMBL" id="OAH57625.1"/>
    </source>
</evidence>
<gene>
    <name evidence="7" type="ORF">AWH48_01000</name>
</gene>
<evidence type="ECO:0000256" key="2">
    <source>
        <dbReference type="ARBA" id="ARBA00022801"/>
    </source>
</evidence>
<keyword evidence="3" id="KW-0347">Helicase</keyword>
<dbReference type="Proteomes" id="UP000077271">
    <property type="component" value="Unassembled WGS sequence"/>
</dbReference>